<reference evidence="1 2" key="1">
    <citation type="submission" date="2019-03" db="EMBL/GenBank/DDBJ databases">
        <title>Deep-cultivation of Planctomycetes and their phenomic and genomic characterization uncovers novel biology.</title>
        <authorList>
            <person name="Wiegand S."/>
            <person name="Jogler M."/>
            <person name="Boedeker C."/>
            <person name="Pinto D."/>
            <person name="Vollmers J."/>
            <person name="Rivas-Marin E."/>
            <person name="Kohn T."/>
            <person name="Peeters S.H."/>
            <person name="Heuer A."/>
            <person name="Rast P."/>
            <person name="Oberbeckmann S."/>
            <person name="Bunk B."/>
            <person name="Jeske O."/>
            <person name="Meyerdierks A."/>
            <person name="Storesund J.E."/>
            <person name="Kallscheuer N."/>
            <person name="Luecker S."/>
            <person name="Lage O.M."/>
            <person name="Pohl T."/>
            <person name="Merkel B.J."/>
            <person name="Hornburger P."/>
            <person name="Mueller R.-W."/>
            <person name="Bruemmer F."/>
            <person name="Labrenz M."/>
            <person name="Spormann A.M."/>
            <person name="Op den Camp H."/>
            <person name="Overmann J."/>
            <person name="Amann R."/>
            <person name="Jetten M.S.M."/>
            <person name="Mascher T."/>
            <person name="Medema M.H."/>
            <person name="Devos D.P."/>
            <person name="Kaster A.-K."/>
            <person name="Ovreas L."/>
            <person name="Rohde M."/>
            <person name="Galperin M.Y."/>
            <person name="Jogler C."/>
        </authorList>
    </citation>
    <scope>NUCLEOTIDE SEQUENCE [LARGE SCALE GENOMIC DNA]</scope>
    <source>
        <strain evidence="1 2">Enr17</strain>
    </source>
</reference>
<evidence type="ECO:0000313" key="1">
    <source>
        <dbReference type="EMBL" id="QDV53480.1"/>
    </source>
</evidence>
<dbReference type="KEGG" id="gfm:Enr17x_55550"/>
<name>A0A518IK64_9PLAN</name>
<keyword evidence="2" id="KW-1185">Reference proteome</keyword>
<dbReference type="AlphaFoldDB" id="A0A518IK64"/>
<dbReference type="EMBL" id="CP037452">
    <property type="protein sequence ID" value="QDV53480.1"/>
    <property type="molecule type" value="Genomic_DNA"/>
</dbReference>
<protein>
    <submittedName>
        <fullName evidence="1">Uncharacterized protein</fullName>
    </submittedName>
</protein>
<evidence type="ECO:0000313" key="2">
    <source>
        <dbReference type="Proteomes" id="UP000318313"/>
    </source>
</evidence>
<organism evidence="1 2">
    <name type="scientific">Gimesia fumaroli</name>
    <dbReference type="NCBI Taxonomy" id="2527976"/>
    <lineage>
        <taxon>Bacteria</taxon>
        <taxon>Pseudomonadati</taxon>
        <taxon>Planctomycetota</taxon>
        <taxon>Planctomycetia</taxon>
        <taxon>Planctomycetales</taxon>
        <taxon>Planctomycetaceae</taxon>
        <taxon>Gimesia</taxon>
    </lineage>
</organism>
<sequence length="53" mass="5841">MLAQLTIVGCAPFIRMALIPAAISSLICQPYLCPKLPNLKVHQNAMVLDRSLY</sequence>
<dbReference type="Proteomes" id="UP000318313">
    <property type="component" value="Chromosome"/>
</dbReference>
<proteinExistence type="predicted"/>
<gene>
    <name evidence="1" type="ORF">Enr17x_55550</name>
</gene>
<accession>A0A518IK64</accession>